<protein>
    <submittedName>
        <fullName evidence="3">Insulinase family protein</fullName>
    </submittedName>
</protein>
<accession>A0A5C7WLJ4</accession>
<evidence type="ECO:0000313" key="3">
    <source>
        <dbReference type="EMBL" id="TXI37548.1"/>
    </source>
</evidence>
<feature type="domain" description="Peptidase M16 C-terminal" evidence="2">
    <location>
        <begin position="192"/>
        <end position="369"/>
    </location>
</feature>
<dbReference type="Pfam" id="PF05193">
    <property type="entry name" value="Peptidase_M16_C"/>
    <property type="match status" value="1"/>
</dbReference>
<organism evidence="3 4">
    <name type="scientific">Methylophilus methylotrophus</name>
    <name type="common">Bacterium W3A1</name>
    <dbReference type="NCBI Taxonomy" id="17"/>
    <lineage>
        <taxon>Bacteria</taxon>
        <taxon>Pseudomonadati</taxon>
        <taxon>Pseudomonadota</taxon>
        <taxon>Betaproteobacteria</taxon>
        <taxon>Nitrosomonadales</taxon>
        <taxon>Methylophilaceae</taxon>
        <taxon>Methylophilus</taxon>
    </lineage>
</organism>
<dbReference type="PANTHER" id="PTHR11851">
    <property type="entry name" value="METALLOPROTEASE"/>
    <property type="match status" value="1"/>
</dbReference>
<dbReference type="InterPro" id="IPR050361">
    <property type="entry name" value="MPP/UQCRC_Complex"/>
</dbReference>
<proteinExistence type="predicted"/>
<dbReference type="PANTHER" id="PTHR11851:SF224">
    <property type="entry name" value="PROCESSING PROTEASE"/>
    <property type="match status" value="1"/>
</dbReference>
<dbReference type="STRING" id="1122236.GCA_000378225_00932"/>
<dbReference type="SUPFAM" id="SSF63411">
    <property type="entry name" value="LuxS/MPP-like metallohydrolase"/>
    <property type="match status" value="2"/>
</dbReference>
<reference evidence="3 4" key="1">
    <citation type="submission" date="2018-09" db="EMBL/GenBank/DDBJ databases">
        <title>Metagenome Assembled Genomes from an Advanced Water Purification Facility.</title>
        <authorList>
            <person name="Stamps B.W."/>
            <person name="Spear J.R."/>
        </authorList>
    </citation>
    <scope>NUCLEOTIDE SEQUENCE [LARGE SCALE GENOMIC DNA]</scope>
    <source>
        <strain evidence="3">Bin_42_2</strain>
    </source>
</reference>
<dbReference type="InterPro" id="IPR007863">
    <property type="entry name" value="Peptidase_M16_C"/>
</dbReference>
<evidence type="ECO:0000313" key="4">
    <source>
        <dbReference type="Proteomes" id="UP000321374"/>
    </source>
</evidence>
<sequence length="436" mass="47767">MNVFVLVRTVLLALALQVYAISVFAALNIQHWTTAEGSEVYFVENHSLPMMDVSINFRAGSAYDTLANSGAAAVTHHLMTLGAGGLDEETLTNRFADIGAVLGGSFDADRASFKVRTLTSEQQAALDSFMLVLHKPDFPQSVLAREQARIIAALQEAETEPDSIAQKAFMQSVYGMHPYSMDQNGEISTVQSLTVGQLQQFYQTHYTAKSAVIALMGDLTTDQAKQIAERLSAGLPQGPTVAAIPPVTELKASSVKKFPHPAMQAHILLGQPGNMRGDPDFFPLYVGNYILGGGGFVSRLTEEVREKRGLAYSVYSYFMPMSQLGPFQIGLQTKKEQADEALKLVMETVQSFVEKGVTEKELAAAKDNLIGGFPLRIDSNSKILEYLNMIGFYKLPLDYLDNFNQHVGQVTVSQINDAFKRRIHPDRFATVIVGAE</sequence>
<evidence type="ECO:0000259" key="2">
    <source>
        <dbReference type="Pfam" id="PF05193"/>
    </source>
</evidence>
<comment type="caution">
    <text evidence="3">The sequence shown here is derived from an EMBL/GenBank/DDBJ whole genome shotgun (WGS) entry which is preliminary data.</text>
</comment>
<dbReference type="Gene3D" id="3.30.830.10">
    <property type="entry name" value="Metalloenzyme, LuxS/M16 peptidase-like"/>
    <property type="match status" value="2"/>
</dbReference>
<dbReference type="Proteomes" id="UP000321374">
    <property type="component" value="Unassembled WGS sequence"/>
</dbReference>
<dbReference type="Pfam" id="PF00675">
    <property type="entry name" value="Peptidase_M16"/>
    <property type="match status" value="1"/>
</dbReference>
<dbReference type="GO" id="GO:0046872">
    <property type="term" value="F:metal ion binding"/>
    <property type="evidence" value="ECO:0007669"/>
    <property type="project" value="InterPro"/>
</dbReference>
<dbReference type="EMBL" id="SSGG01000051">
    <property type="protein sequence ID" value="TXI37548.1"/>
    <property type="molecule type" value="Genomic_DNA"/>
</dbReference>
<evidence type="ECO:0000259" key="1">
    <source>
        <dbReference type="Pfam" id="PF00675"/>
    </source>
</evidence>
<gene>
    <name evidence="3" type="ORF">E6Q51_03035</name>
</gene>
<name>A0A5C7WLJ4_METME</name>
<feature type="domain" description="Peptidase M16 N-terminal" evidence="1">
    <location>
        <begin position="45"/>
        <end position="179"/>
    </location>
</feature>
<dbReference type="InterPro" id="IPR011249">
    <property type="entry name" value="Metalloenz_LuxS/M16"/>
</dbReference>
<dbReference type="AlphaFoldDB" id="A0A5C7WLJ4"/>
<dbReference type="InterPro" id="IPR011765">
    <property type="entry name" value="Pept_M16_N"/>
</dbReference>